<reference evidence="1 2" key="1">
    <citation type="submission" date="2018-12" db="EMBL/GenBank/DDBJ databases">
        <title>Draft genome sequence of Xylaria grammica IHI A82.</title>
        <authorList>
            <person name="Buettner E."/>
            <person name="Kellner H."/>
        </authorList>
    </citation>
    <scope>NUCLEOTIDE SEQUENCE [LARGE SCALE GENOMIC DNA]</scope>
    <source>
        <strain evidence="1 2">IHI A82</strain>
    </source>
</reference>
<dbReference type="EMBL" id="RYZI01000145">
    <property type="protein sequence ID" value="RWA09646.1"/>
    <property type="molecule type" value="Genomic_DNA"/>
</dbReference>
<dbReference type="STRING" id="363999.A0A439D5H5"/>
<proteinExistence type="predicted"/>
<accession>A0A439D5H5</accession>
<sequence length="123" mass="13838">MVPEDDVAKSEAPLYHYLNYFRVVTDLLKQQDVMDDIAVKGFMDNSDVKIMFLSGKTMPHVFGGGTTILKYSRTSGLLDEYYSNGFGTKRVTVWMGSMTKQLTSRSPHLNPSEIGMFSNTLLL</sequence>
<gene>
    <name evidence="1" type="ORF">EKO27_g5461</name>
</gene>
<comment type="caution">
    <text evidence="1">The sequence shown here is derived from an EMBL/GenBank/DDBJ whole genome shotgun (WGS) entry which is preliminary data.</text>
</comment>
<evidence type="ECO:0000313" key="2">
    <source>
        <dbReference type="Proteomes" id="UP000286045"/>
    </source>
</evidence>
<protein>
    <submittedName>
        <fullName evidence="1">Uncharacterized protein</fullName>
    </submittedName>
</protein>
<organism evidence="1 2">
    <name type="scientific">Xylaria grammica</name>
    <dbReference type="NCBI Taxonomy" id="363999"/>
    <lineage>
        <taxon>Eukaryota</taxon>
        <taxon>Fungi</taxon>
        <taxon>Dikarya</taxon>
        <taxon>Ascomycota</taxon>
        <taxon>Pezizomycotina</taxon>
        <taxon>Sordariomycetes</taxon>
        <taxon>Xylariomycetidae</taxon>
        <taxon>Xylariales</taxon>
        <taxon>Xylariaceae</taxon>
        <taxon>Xylaria</taxon>
    </lineage>
</organism>
<name>A0A439D5H5_9PEZI</name>
<dbReference type="AlphaFoldDB" id="A0A439D5H5"/>
<evidence type="ECO:0000313" key="1">
    <source>
        <dbReference type="EMBL" id="RWA09646.1"/>
    </source>
</evidence>
<keyword evidence="2" id="KW-1185">Reference proteome</keyword>
<dbReference type="Proteomes" id="UP000286045">
    <property type="component" value="Unassembled WGS sequence"/>
</dbReference>